<protein>
    <submittedName>
        <fullName evidence="2">Uncharacterized protein</fullName>
    </submittedName>
</protein>
<organism evidence="2 3">
    <name type="scientific">Moniliophthora roreri</name>
    <name type="common">Frosty pod rot fungus</name>
    <name type="synonym">Monilia roreri</name>
    <dbReference type="NCBI Taxonomy" id="221103"/>
    <lineage>
        <taxon>Eukaryota</taxon>
        <taxon>Fungi</taxon>
        <taxon>Dikarya</taxon>
        <taxon>Basidiomycota</taxon>
        <taxon>Agaricomycotina</taxon>
        <taxon>Agaricomycetes</taxon>
        <taxon>Agaricomycetidae</taxon>
        <taxon>Agaricales</taxon>
        <taxon>Marasmiineae</taxon>
        <taxon>Marasmiaceae</taxon>
        <taxon>Moniliophthora</taxon>
    </lineage>
</organism>
<evidence type="ECO:0000313" key="2">
    <source>
        <dbReference type="EMBL" id="KTB46189.1"/>
    </source>
</evidence>
<evidence type="ECO:0000256" key="1">
    <source>
        <dbReference type="SAM" id="SignalP"/>
    </source>
</evidence>
<dbReference type="EMBL" id="LATX01000458">
    <property type="protein sequence ID" value="KTB46189.1"/>
    <property type="molecule type" value="Genomic_DNA"/>
</dbReference>
<name>A0A0W0GCA4_MONRR</name>
<feature type="signal peptide" evidence="1">
    <location>
        <begin position="1"/>
        <end position="22"/>
    </location>
</feature>
<sequence length="162" mass="17590">MKLGVTNLLVLLAATASTVTWGQTIVPVDSPIGDPNFGILSPSGDTVPLNVPMNFTFNPVNTFGADYINVYLVGGFELGLPGPHAAIAGTQLITELKPSSDPNGPAYHVMLDWAPWRQILPNGRMYTLWVEEKFNAGHPSTHPQGVRNDVSYWRKSFVLTVS</sequence>
<feature type="chain" id="PRO_5006902572" evidence="1">
    <location>
        <begin position="23"/>
        <end position="162"/>
    </location>
</feature>
<dbReference type="AlphaFoldDB" id="A0A0W0GCA4"/>
<evidence type="ECO:0000313" key="3">
    <source>
        <dbReference type="Proteomes" id="UP000054988"/>
    </source>
</evidence>
<keyword evidence="1" id="KW-0732">Signal</keyword>
<reference evidence="2 3" key="1">
    <citation type="submission" date="2015-12" db="EMBL/GenBank/DDBJ databases">
        <title>Draft genome sequence of Moniliophthora roreri, the causal agent of frosty pod rot of cacao.</title>
        <authorList>
            <person name="Aime M.C."/>
            <person name="Diaz-Valderrama J.R."/>
            <person name="Kijpornyongpan T."/>
            <person name="Phillips-Mora W."/>
        </authorList>
    </citation>
    <scope>NUCLEOTIDE SEQUENCE [LARGE SCALE GENOMIC DNA]</scope>
    <source>
        <strain evidence="2 3">MCA 2952</strain>
    </source>
</reference>
<comment type="caution">
    <text evidence="2">The sequence shown here is derived from an EMBL/GenBank/DDBJ whole genome shotgun (WGS) entry which is preliminary data.</text>
</comment>
<gene>
    <name evidence="2" type="ORF">WG66_1229</name>
</gene>
<proteinExistence type="predicted"/>
<accession>A0A0W0GCA4</accession>
<dbReference type="Proteomes" id="UP000054988">
    <property type="component" value="Unassembled WGS sequence"/>
</dbReference>